<feature type="transmembrane region" description="Helical" evidence="10">
    <location>
        <begin position="398"/>
        <end position="416"/>
    </location>
</feature>
<keyword evidence="3 10" id="KW-0812">Transmembrane</keyword>
<dbReference type="HAMAP" id="MF_02078">
    <property type="entry name" value="MurJ_MviN"/>
    <property type="match status" value="1"/>
</dbReference>
<dbReference type="GO" id="GO:0008360">
    <property type="term" value="P:regulation of cell shape"/>
    <property type="evidence" value="ECO:0007669"/>
    <property type="project" value="UniProtKB-UniRule"/>
</dbReference>
<keyword evidence="6 10" id="KW-1133">Transmembrane helix</keyword>
<comment type="similarity">
    <text evidence="9 10 11">Belongs to the MurJ/MviN family.</text>
</comment>
<evidence type="ECO:0000256" key="7">
    <source>
        <dbReference type="ARBA" id="ARBA00023136"/>
    </source>
</evidence>
<dbReference type="PANTHER" id="PTHR47019">
    <property type="entry name" value="LIPID II FLIPPASE MURJ"/>
    <property type="match status" value="1"/>
</dbReference>
<keyword evidence="10 11" id="KW-0813">Transport</keyword>
<feature type="transmembrane region" description="Helical" evidence="10">
    <location>
        <begin position="205"/>
        <end position="224"/>
    </location>
</feature>
<dbReference type="PIRSF" id="PIRSF002869">
    <property type="entry name" value="MviN"/>
    <property type="match status" value="1"/>
</dbReference>
<feature type="transmembrane region" description="Helical" evidence="10">
    <location>
        <begin position="286"/>
        <end position="307"/>
    </location>
</feature>
<dbReference type="PRINTS" id="PR01806">
    <property type="entry name" value="VIRFACTRMVIN"/>
</dbReference>
<keyword evidence="7 10" id="KW-0472">Membrane</keyword>
<evidence type="ECO:0000313" key="12">
    <source>
        <dbReference type="EMBL" id="SEN05061.1"/>
    </source>
</evidence>
<keyword evidence="4 10" id="KW-0133">Cell shape</keyword>
<keyword evidence="10" id="KW-0997">Cell inner membrane</keyword>
<feature type="transmembrane region" description="Helical" evidence="10">
    <location>
        <begin position="89"/>
        <end position="114"/>
    </location>
</feature>
<dbReference type="InterPro" id="IPR004268">
    <property type="entry name" value="MurJ"/>
</dbReference>
<dbReference type="GO" id="GO:0034204">
    <property type="term" value="P:lipid translocation"/>
    <property type="evidence" value="ECO:0007669"/>
    <property type="project" value="TreeGrafter"/>
</dbReference>
<comment type="function">
    <text evidence="8 10 11">Involved in peptidoglycan biosynthesis. Transports lipid-linked peptidoglycan precursors from the inner to the outer leaflet of the cytoplasmic membrane.</text>
</comment>
<keyword evidence="5 10" id="KW-0573">Peptidoglycan synthesis</keyword>
<sequence length="528" mass="56098">MKPIRLMAGFFTVGIWTLLSRVMGFARDIMIAGYLGTGPIAEAFLVAFSLPNLFRRFFAEGAFNMAFVPMFSKKVESGEGPAEFAQDAFIGMAVILTGFTILGILFMPLLVTAMAAGFRGDERFDLAVEYGRLAFPYILFISLTALLSGVLNATGRFMAAAAAPVLLNVVFIVAILVSAAFGRPMSDSLGLSIDEALGLRVGDSLALSVPLAGIAQMAVVWWAAARAGYRMRLRRPRMTPELKRLAIIAAPAALAGGVVQINLLVGRQVASFYDGAVAWLNYADRLYQLPLGVVGIAIGVVLLPDLSRRLRGGDVTGGRDAFNRAAELSLALTVPAAVALMVIPYSLVAVLFERGAFTATDTAATALAVAVYGLGLPAFVLQKALQPLFFAREDTRRPFNYALVALVLNLALALGLTPFIGFVAAALGTTLTGWAMVLLLWNGSRSMGVAATLDDRFKARIWRIAVASAGMGAVLWGAQALLGPTLGMAGLRYLALTALVGIGVVSYFAIGQAVGAFRLQDFRRALRR</sequence>
<evidence type="ECO:0000256" key="2">
    <source>
        <dbReference type="ARBA" id="ARBA00022475"/>
    </source>
</evidence>
<evidence type="ECO:0000256" key="1">
    <source>
        <dbReference type="ARBA" id="ARBA00004651"/>
    </source>
</evidence>
<dbReference type="NCBIfam" id="TIGR01695">
    <property type="entry name" value="murJ_mviN"/>
    <property type="match status" value="1"/>
</dbReference>
<feature type="transmembrane region" description="Helical" evidence="10">
    <location>
        <begin position="494"/>
        <end position="519"/>
    </location>
</feature>
<accession>A0A1H8DCG5</accession>
<name>A0A1H8DCG5_9RHOB</name>
<feature type="transmembrane region" description="Helical" evidence="10">
    <location>
        <begin position="165"/>
        <end position="185"/>
    </location>
</feature>
<evidence type="ECO:0000256" key="9">
    <source>
        <dbReference type="ARBA" id="ARBA00061532"/>
    </source>
</evidence>
<dbReference type="Pfam" id="PF03023">
    <property type="entry name" value="MurJ"/>
    <property type="match status" value="1"/>
</dbReference>
<comment type="subcellular location">
    <subcellularLocation>
        <location evidence="10">Cell inner membrane</location>
        <topology evidence="10">Multi-pass membrane protein</topology>
    </subcellularLocation>
    <subcellularLocation>
        <location evidence="1">Cell membrane</location>
        <topology evidence="1">Multi-pass membrane protein</topology>
    </subcellularLocation>
</comment>
<evidence type="ECO:0000256" key="6">
    <source>
        <dbReference type="ARBA" id="ARBA00022989"/>
    </source>
</evidence>
<feature type="transmembrane region" description="Helical" evidence="10">
    <location>
        <begin position="245"/>
        <end position="266"/>
    </location>
</feature>
<evidence type="ECO:0000256" key="4">
    <source>
        <dbReference type="ARBA" id="ARBA00022960"/>
    </source>
</evidence>
<feature type="transmembrane region" description="Helical" evidence="10">
    <location>
        <begin position="422"/>
        <end position="441"/>
    </location>
</feature>
<dbReference type="PANTHER" id="PTHR47019:SF1">
    <property type="entry name" value="LIPID II FLIPPASE MURJ"/>
    <property type="match status" value="1"/>
</dbReference>
<dbReference type="AlphaFoldDB" id="A0A1H8DCG5"/>
<comment type="pathway">
    <text evidence="10">Cell wall biogenesis; peptidoglycan biosynthesis.</text>
</comment>
<dbReference type="STRING" id="245187.SAMN04488003_108102"/>
<dbReference type="Proteomes" id="UP000199585">
    <property type="component" value="Unassembled WGS sequence"/>
</dbReference>
<dbReference type="CDD" id="cd13123">
    <property type="entry name" value="MATE_MurJ_like"/>
    <property type="match status" value="1"/>
</dbReference>
<dbReference type="GO" id="GO:0009252">
    <property type="term" value="P:peptidoglycan biosynthetic process"/>
    <property type="evidence" value="ECO:0007669"/>
    <property type="project" value="UniProtKB-UniRule"/>
</dbReference>
<keyword evidence="10 11" id="KW-0961">Cell wall biogenesis/degradation</keyword>
<dbReference type="UniPathway" id="UPA00219"/>
<evidence type="ECO:0000256" key="8">
    <source>
        <dbReference type="ARBA" id="ARBA00060041"/>
    </source>
</evidence>
<evidence type="ECO:0000256" key="10">
    <source>
        <dbReference type="HAMAP-Rule" id="MF_02078"/>
    </source>
</evidence>
<proteinExistence type="inferred from homology"/>
<evidence type="ECO:0000313" key="13">
    <source>
        <dbReference type="Proteomes" id="UP000199585"/>
    </source>
</evidence>
<dbReference type="EMBL" id="FOCI01000008">
    <property type="protein sequence ID" value="SEN05061.1"/>
    <property type="molecule type" value="Genomic_DNA"/>
</dbReference>
<evidence type="ECO:0000256" key="11">
    <source>
        <dbReference type="PIRNR" id="PIRNR002869"/>
    </source>
</evidence>
<organism evidence="12 13">
    <name type="scientific">Loktanella fryxellensis</name>
    <dbReference type="NCBI Taxonomy" id="245187"/>
    <lineage>
        <taxon>Bacteria</taxon>
        <taxon>Pseudomonadati</taxon>
        <taxon>Pseudomonadota</taxon>
        <taxon>Alphaproteobacteria</taxon>
        <taxon>Rhodobacterales</taxon>
        <taxon>Roseobacteraceae</taxon>
        <taxon>Loktanella</taxon>
    </lineage>
</organism>
<gene>
    <name evidence="10" type="primary">murJ</name>
    <name evidence="12" type="ORF">SAMN04488003_108102</name>
</gene>
<feature type="transmembrane region" description="Helical" evidence="10">
    <location>
        <begin position="328"/>
        <end position="352"/>
    </location>
</feature>
<reference evidence="12 13" key="1">
    <citation type="submission" date="2016-10" db="EMBL/GenBank/DDBJ databases">
        <authorList>
            <person name="de Groot N.N."/>
        </authorList>
    </citation>
    <scope>NUCLEOTIDE SEQUENCE [LARGE SCALE GENOMIC DNA]</scope>
    <source>
        <strain evidence="12 13">DSM 16213</strain>
    </source>
</reference>
<dbReference type="GO" id="GO:0005886">
    <property type="term" value="C:plasma membrane"/>
    <property type="evidence" value="ECO:0007669"/>
    <property type="project" value="UniProtKB-SubCell"/>
</dbReference>
<dbReference type="GO" id="GO:0071555">
    <property type="term" value="P:cell wall organization"/>
    <property type="evidence" value="ECO:0007669"/>
    <property type="project" value="UniProtKB-UniRule"/>
</dbReference>
<keyword evidence="2 10" id="KW-1003">Cell membrane</keyword>
<feature type="transmembrane region" description="Helical" evidence="10">
    <location>
        <begin position="364"/>
        <end position="386"/>
    </location>
</feature>
<dbReference type="OrthoDB" id="9816572at2"/>
<protein>
    <recommendedName>
        <fullName evidence="10">Probable lipid II flippase MurJ</fullName>
    </recommendedName>
</protein>
<dbReference type="GO" id="GO:0015648">
    <property type="term" value="F:lipid-linked peptidoglycan transporter activity"/>
    <property type="evidence" value="ECO:0007669"/>
    <property type="project" value="UniProtKB-UniRule"/>
</dbReference>
<evidence type="ECO:0000256" key="5">
    <source>
        <dbReference type="ARBA" id="ARBA00022984"/>
    </source>
</evidence>
<feature type="transmembrane region" description="Helical" evidence="10">
    <location>
        <begin position="34"/>
        <end position="54"/>
    </location>
</feature>
<feature type="transmembrane region" description="Helical" evidence="10">
    <location>
        <begin position="461"/>
        <end position="482"/>
    </location>
</feature>
<evidence type="ECO:0000256" key="3">
    <source>
        <dbReference type="ARBA" id="ARBA00022692"/>
    </source>
</evidence>
<dbReference type="RefSeq" id="WP_089901500.1">
    <property type="nucleotide sequence ID" value="NZ_FOCI01000008.1"/>
</dbReference>
<keyword evidence="13" id="KW-1185">Reference proteome</keyword>
<feature type="transmembrane region" description="Helical" evidence="10">
    <location>
        <begin position="134"/>
        <end position="153"/>
    </location>
</feature>
<dbReference type="InterPro" id="IPR051050">
    <property type="entry name" value="Lipid_II_flippase_MurJ/MviN"/>
</dbReference>